<gene>
    <name evidence="2" type="ORF">ECPE_LOCUS16436</name>
</gene>
<name>A0A183BB52_9TREM</name>
<reference evidence="2 3" key="2">
    <citation type="submission" date="2018-11" db="EMBL/GenBank/DDBJ databases">
        <authorList>
            <consortium name="Pathogen Informatics"/>
        </authorList>
    </citation>
    <scope>NUCLEOTIDE SEQUENCE [LARGE SCALE GENOMIC DNA]</scope>
    <source>
        <strain evidence="2 3">Egypt</strain>
    </source>
</reference>
<dbReference type="Pfam" id="PF00665">
    <property type="entry name" value="rve"/>
    <property type="match status" value="1"/>
</dbReference>
<keyword evidence="3" id="KW-1185">Reference proteome</keyword>
<evidence type="ECO:0000313" key="4">
    <source>
        <dbReference type="WBParaSite" id="ECPE_0001648001-mRNA-1"/>
    </source>
</evidence>
<evidence type="ECO:0000313" key="2">
    <source>
        <dbReference type="EMBL" id="VDP93708.1"/>
    </source>
</evidence>
<dbReference type="InterPro" id="IPR036397">
    <property type="entry name" value="RNaseH_sf"/>
</dbReference>
<evidence type="ECO:0000313" key="3">
    <source>
        <dbReference type="Proteomes" id="UP000272942"/>
    </source>
</evidence>
<dbReference type="SUPFAM" id="SSF53098">
    <property type="entry name" value="Ribonuclease H-like"/>
    <property type="match status" value="1"/>
</dbReference>
<feature type="domain" description="Integrase catalytic" evidence="1">
    <location>
        <begin position="49"/>
        <end position="203"/>
    </location>
</feature>
<dbReference type="GO" id="GO:0003676">
    <property type="term" value="F:nucleic acid binding"/>
    <property type="evidence" value="ECO:0007669"/>
    <property type="project" value="InterPro"/>
</dbReference>
<dbReference type="AlphaFoldDB" id="A0A183BB52"/>
<dbReference type="GO" id="GO:0015074">
    <property type="term" value="P:DNA integration"/>
    <property type="evidence" value="ECO:0007669"/>
    <property type="project" value="InterPro"/>
</dbReference>
<evidence type="ECO:0000259" key="1">
    <source>
        <dbReference type="PROSITE" id="PS50994"/>
    </source>
</evidence>
<dbReference type="Proteomes" id="UP000272942">
    <property type="component" value="Unassembled WGS sequence"/>
</dbReference>
<dbReference type="InterPro" id="IPR041588">
    <property type="entry name" value="Integrase_H2C2"/>
</dbReference>
<accession>A0A183BB52</accession>
<dbReference type="InterPro" id="IPR001584">
    <property type="entry name" value="Integrase_cat-core"/>
</dbReference>
<organism evidence="4">
    <name type="scientific">Echinostoma caproni</name>
    <dbReference type="NCBI Taxonomy" id="27848"/>
    <lineage>
        <taxon>Eukaryota</taxon>
        <taxon>Metazoa</taxon>
        <taxon>Spiralia</taxon>
        <taxon>Lophotrochozoa</taxon>
        <taxon>Platyhelminthes</taxon>
        <taxon>Trematoda</taxon>
        <taxon>Digenea</taxon>
        <taxon>Plagiorchiida</taxon>
        <taxon>Echinostomata</taxon>
        <taxon>Echinostomatoidea</taxon>
        <taxon>Echinostomatidae</taxon>
        <taxon>Echinostoma</taxon>
    </lineage>
</organism>
<dbReference type="InterPro" id="IPR050951">
    <property type="entry name" value="Retrovirus_Pol_polyprotein"/>
</dbReference>
<dbReference type="Pfam" id="PF17921">
    <property type="entry name" value="Integrase_H2C2"/>
    <property type="match status" value="1"/>
</dbReference>
<dbReference type="PANTHER" id="PTHR37984:SF12">
    <property type="entry name" value="RIBONUCLEASE H"/>
    <property type="match status" value="1"/>
</dbReference>
<dbReference type="WBParaSite" id="ECPE_0001648001-mRNA-1">
    <property type="protein sequence ID" value="ECPE_0001648001-mRNA-1"/>
    <property type="gene ID" value="ECPE_0001648001"/>
</dbReference>
<dbReference type="InterPro" id="IPR012337">
    <property type="entry name" value="RNaseH-like_sf"/>
</dbReference>
<dbReference type="PANTHER" id="PTHR37984">
    <property type="entry name" value="PROTEIN CBG26694"/>
    <property type="match status" value="1"/>
</dbReference>
<dbReference type="OrthoDB" id="7758825at2759"/>
<sequence>MGVEKMKSLARQMCWWPELDADIYATAKNCESCLHKLRTRPKNWTPWPESYIPWQRVHLDFCGPFLNRYYALVLIDSYSKWPEVFFTTTPTTSFVIQVLRKCFSREGIPQVLVTDNGSQFCATEMKLWMDSIGCRHLRTAPRHPCSNGAAENLVKTVKSAIASANPKTLPELETLVDNFLLQYRNATHTTTKESPAMLFKSRRLRSSLQCLDSSDVIYFRGNDLRPASGIVTRQLGQAMVEITDLNDATVHKQVLVF</sequence>
<reference evidence="4" key="1">
    <citation type="submission" date="2016-06" db="UniProtKB">
        <authorList>
            <consortium name="WormBaseParasite"/>
        </authorList>
    </citation>
    <scope>IDENTIFICATION</scope>
</reference>
<dbReference type="PROSITE" id="PS50994">
    <property type="entry name" value="INTEGRASE"/>
    <property type="match status" value="1"/>
</dbReference>
<dbReference type="Gene3D" id="1.10.340.70">
    <property type="match status" value="1"/>
</dbReference>
<dbReference type="EMBL" id="UZAN01064310">
    <property type="protein sequence ID" value="VDP93708.1"/>
    <property type="molecule type" value="Genomic_DNA"/>
</dbReference>
<protein>
    <submittedName>
        <fullName evidence="4">Integrase catalytic domain-containing protein</fullName>
    </submittedName>
</protein>
<proteinExistence type="predicted"/>
<dbReference type="Gene3D" id="3.30.420.10">
    <property type="entry name" value="Ribonuclease H-like superfamily/Ribonuclease H"/>
    <property type="match status" value="1"/>
</dbReference>